<evidence type="ECO:0000256" key="5">
    <source>
        <dbReference type="SAM" id="MobiDB-lite"/>
    </source>
</evidence>
<dbReference type="PRINTS" id="PR00771">
    <property type="entry name" value="ENTEROTOXINA"/>
</dbReference>
<dbReference type="Proteomes" id="UP000054481">
    <property type="component" value="Unassembled WGS sequence"/>
</dbReference>
<protein>
    <recommendedName>
        <fullName evidence="9">Enterotoxin</fullName>
    </recommendedName>
</protein>
<keyword evidence="6" id="KW-1133">Transmembrane helix</keyword>
<keyword evidence="6" id="KW-0812">Transmembrane</keyword>
<keyword evidence="6" id="KW-0472">Membrane</keyword>
<dbReference type="EMBL" id="KQ030525">
    <property type="protein sequence ID" value="KJZ74539.1"/>
    <property type="molecule type" value="Genomic_DNA"/>
</dbReference>
<evidence type="ECO:0000256" key="4">
    <source>
        <dbReference type="ARBA" id="ARBA00023157"/>
    </source>
</evidence>
<dbReference type="SUPFAM" id="SSF56399">
    <property type="entry name" value="ADP-ribosylation"/>
    <property type="match status" value="1"/>
</dbReference>
<dbReference type="Gene3D" id="3.90.210.10">
    <property type="entry name" value="Heat-Labile Enterotoxin, subunit A"/>
    <property type="match status" value="1"/>
</dbReference>
<evidence type="ECO:0000256" key="3">
    <source>
        <dbReference type="ARBA" id="ARBA00023026"/>
    </source>
</evidence>
<evidence type="ECO:0000256" key="6">
    <source>
        <dbReference type="SAM" id="Phobius"/>
    </source>
</evidence>
<sequence>MAPTNGRRRSRAASLTPQRLSSRNRYYTPFIGGVLFSIISIIFGVSLLVDGGTSVVLVPFAPLVHYVAYQQGNTPFEGFTADLLPSGVEIPRGQNSKRCPQEEPPAQPPDNWKPLSGRSDTSVEGKIDVAVWPDLADQRGRTTLEARDEPTPSAVYRVDSRSPDEIRKAGGFLPRGSLDADEGYSVYKHVRAARGSPVALASVYVSTSGDLKAAEQVFKAMGIKEAWIYRIDPTPNIFSVKDTLKTDFYPTQKEWIALGGTRWDQTNGYAKVKQSMKTEDILGLNFQQPKGYVAGKYSNSAVSGPQPALAGFDDEYFRANREMEKYFPKDKTPKEAGQELLRTFQDKGYEPPQSPTNKPPVPPDGKAAPDGKAGPDGKAAPEVAAEANSVSKRKFTELVEEYKLKPVFERWGKTPDQVRIDTLRYEPLRPDSPILRQIGDSKTGLDFRKLGGNVAKGFALDIVMSVPEIVDAFSTDKTDAQRTAALTSWIPIVGCTTQAIAKVDSGGAIEFDNALCVLGDALMVSGSLAPLGILVHLIRFIASVFSPPPALPKLDEVKKQRDEAWKQVLRENIYTKLYDNGDTGFGNKLKTRLASDAATILSNGADVLGVFEATSAVANKNANAAEEREEIKRGAEKATDAVRDTMQANVTRLHRNYLISLPASLHANQVVSLKSFADGFSGMFNKQLTSDDTVKKYAPDGAPGEGARFWIETQQKTKKALQDIAGELSRTPFGIMPEPLDIAYVVGQSKLLRDGIINAKTLSPQAYLIEQWPGRSKSQLNMACAKHAIRVSLFLQGKHDDPRVRAKPTNKVLDELEIITAMTFGREYDKWKEGRVRDRLEELEKRPYRGSASPHLRNKFRLEQEAMKKDIDNFIRLPSVPPLDGSSSGEPVGLRRIGLILGLTNTMVEAASVWGVGGQVNGRVYNKMGKLVEIVSKSSPGRKGIRFRPGK</sequence>
<keyword evidence="1" id="KW-0800">Toxin</keyword>
<dbReference type="Pfam" id="PF01375">
    <property type="entry name" value="Enterotoxin_a"/>
    <property type="match status" value="1"/>
</dbReference>
<keyword evidence="4" id="KW-1015">Disulfide bond</keyword>
<proteinExistence type="predicted"/>
<feature type="region of interest" description="Disordered" evidence="5">
    <location>
        <begin position="346"/>
        <end position="385"/>
    </location>
</feature>
<gene>
    <name evidence="7" type="ORF">HIM_06135</name>
</gene>
<feature type="region of interest" description="Disordered" evidence="5">
    <location>
        <begin position="90"/>
        <end position="121"/>
    </location>
</feature>
<reference evidence="7 8" key="1">
    <citation type="journal article" date="2014" name="Genome Biol. Evol.">
        <title>Comparative genomics and transcriptomics analyses reveal divergent lifestyle features of nematode endoparasitic fungus Hirsutella minnesotensis.</title>
        <authorList>
            <person name="Lai Y."/>
            <person name="Liu K."/>
            <person name="Zhang X."/>
            <person name="Zhang X."/>
            <person name="Li K."/>
            <person name="Wang N."/>
            <person name="Shu C."/>
            <person name="Wu Y."/>
            <person name="Wang C."/>
            <person name="Bushley K.E."/>
            <person name="Xiang M."/>
            <person name="Liu X."/>
        </authorList>
    </citation>
    <scope>NUCLEOTIDE SEQUENCE [LARGE SCALE GENOMIC DNA]</scope>
    <source>
        <strain evidence="7 8">3608</strain>
    </source>
</reference>
<evidence type="ECO:0000256" key="1">
    <source>
        <dbReference type="ARBA" id="ARBA00022656"/>
    </source>
</evidence>
<dbReference type="InterPro" id="IPR001144">
    <property type="entry name" value="Enterotoxin_A"/>
</dbReference>
<feature type="transmembrane region" description="Helical" evidence="6">
    <location>
        <begin position="26"/>
        <end position="49"/>
    </location>
</feature>
<keyword evidence="8" id="KW-1185">Reference proteome</keyword>
<dbReference type="GO" id="GO:0090729">
    <property type="term" value="F:toxin activity"/>
    <property type="evidence" value="ECO:0007669"/>
    <property type="project" value="UniProtKB-KW"/>
</dbReference>
<accession>A0A0F8A515</accession>
<keyword evidence="2" id="KW-0732">Signal</keyword>
<evidence type="ECO:0000313" key="7">
    <source>
        <dbReference type="EMBL" id="KJZ74539.1"/>
    </source>
</evidence>
<dbReference type="AlphaFoldDB" id="A0A0F8A515"/>
<evidence type="ECO:0000256" key="2">
    <source>
        <dbReference type="ARBA" id="ARBA00022729"/>
    </source>
</evidence>
<name>A0A0F8A515_9HYPO</name>
<dbReference type="OrthoDB" id="4917004at2759"/>
<evidence type="ECO:0008006" key="9">
    <source>
        <dbReference type="Google" id="ProtNLM"/>
    </source>
</evidence>
<evidence type="ECO:0000313" key="8">
    <source>
        <dbReference type="Proteomes" id="UP000054481"/>
    </source>
</evidence>
<keyword evidence="3" id="KW-0843">Virulence</keyword>
<organism evidence="7 8">
    <name type="scientific">Hirsutella minnesotensis 3608</name>
    <dbReference type="NCBI Taxonomy" id="1043627"/>
    <lineage>
        <taxon>Eukaryota</taxon>
        <taxon>Fungi</taxon>
        <taxon>Dikarya</taxon>
        <taxon>Ascomycota</taxon>
        <taxon>Pezizomycotina</taxon>
        <taxon>Sordariomycetes</taxon>
        <taxon>Hypocreomycetidae</taxon>
        <taxon>Hypocreales</taxon>
        <taxon>Ophiocordycipitaceae</taxon>
        <taxon>Hirsutella</taxon>
    </lineage>
</organism>
<feature type="compositionally biased region" description="Pro residues" evidence="5">
    <location>
        <begin position="352"/>
        <end position="363"/>
    </location>
</feature>